<sequence>MESFLKTPSPHPTPTPCLEVAFTLLTSLWGLVETSKALKEQWTVLTSFITDLVDALDENCKAGRIEQEDATRLSEKLEVLLRGILDYKEAESAHGFLKSLYFRDDDIQAIEQFHREAEACVSALKTNVVSVNVPQWQDEHEKARQRDQDELNMKLGVLESNRNQLGKVLDDQHSSMMAMMVSLQKSINKPASSSNSREKQFYSHSLNYLSTMSGERVQLANWMITSFEVEFREKIGSGGFGQVFKGVWNKIPVAIKVFRAESGAVPRSASIKREIDAWMNLRHPHILQFLGANIFDDQPFIVMPLMKNGNSRDYIAQNPNCDRLKILHHACLGLVHLHSQNVIHGDLKGVNILIDDAGDALLCDFGLSRIKADASAQSTQVAPGSRHWMSPERILGGGLKKPVDIYAFGMTIYELYAEERPLGHIEAKDLIHLVVDMNVRPERPDKVDAPELSDELWDLARRCWAKSPEERPTASIVCDNLMQCMNKKSQTTLLSTTPTASTPSTTRIKAPAPAGRSPGRTAVLPLHPKSTVRAATAAVLPPPSGDKGRPSNLPEASEDPSVNHSRSHGLSSSPRSRKLQRAEVLQSRAPVDSCELSITKGERLEIIDQTGQWWIARKPDGTEGVIPSTFVRMLGSRSNPPVPGPAKSHVREDVAHRHPDPEMSSRRARHERYQCNTIQYAEVIHSYSAGAKHEISVTKGELIEILHQDGMWWIVRKVDDTGAIPSTCAKLLGSPPDSTVPPVLKNRATKDTAHAGAAVVSRPVRLQHRDAVQHTEVIQHRVKPGRGASVKLVQARNPYTAQQPHELSFERGEILRVLDSREQWWIARNQAGKEGRKCFFGFLLLGDSCTYILVVVIPWNYMKPYTAPTVPR</sequence>
<keyword evidence="2" id="KW-1185">Reference proteome</keyword>
<evidence type="ECO:0000313" key="1">
    <source>
        <dbReference type="EMBL" id="TFK74230.1"/>
    </source>
</evidence>
<organism evidence="1 2">
    <name type="scientific">Pluteus cervinus</name>
    <dbReference type="NCBI Taxonomy" id="181527"/>
    <lineage>
        <taxon>Eukaryota</taxon>
        <taxon>Fungi</taxon>
        <taxon>Dikarya</taxon>
        <taxon>Basidiomycota</taxon>
        <taxon>Agaricomycotina</taxon>
        <taxon>Agaricomycetes</taxon>
        <taxon>Agaricomycetidae</taxon>
        <taxon>Agaricales</taxon>
        <taxon>Pluteineae</taxon>
        <taxon>Pluteaceae</taxon>
        <taxon>Pluteus</taxon>
    </lineage>
</organism>
<evidence type="ECO:0000313" key="2">
    <source>
        <dbReference type="Proteomes" id="UP000308600"/>
    </source>
</evidence>
<proteinExistence type="predicted"/>
<dbReference type="EMBL" id="ML208269">
    <property type="protein sequence ID" value="TFK74230.1"/>
    <property type="molecule type" value="Genomic_DNA"/>
</dbReference>
<name>A0ACD3B7W4_9AGAR</name>
<reference evidence="1 2" key="1">
    <citation type="journal article" date="2019" name="Nat. Ecol. Evol.">
        <title>Megaphylogeny resolves global patterns of mushroom evolution.</title>
        <authorList>
            <person name="Varga T."/>
            <person name="Krizsan K."/>
            <person name="Foldi C."/>
            <person name="Dima B."/>
            <person name="Sanchez-Garcia M."/>
            <person name="Sanchez-Ramirez S."/>
            <person name="Szollosi G.J."/>
            <person name="Szarkandi J.G."/>
            <person name="Papp V."/>
            <person name="Albert L."/>
            <person name="Andreopoulos W."/>
            <person name="Angelini C."/>
            <person name="Antonin V."/>
            <person name="Barry K.W."/>
            <person name="Bougher N.L."/>
            <person name="Buchanan P."/>
            <person name="Buyck B."/>
            <person name="Bense V."/>
            <person name="Catcheside P."/>
            <person name="Chovatia M."/>
            <person name="Cooper J."/>
            <person name="Damon W."/>
            <person name="Desjardin D."/>
            <person name="Finy P."/>
            <person name="Geml J."/>
            <person name="Haridas S."/>
            <person name="Hughes K."/>
            <person name="Justo A."/>
            <person name="Karasinski D."/>
            <person name="Kautmanova I."/>
            <person name="Kiss B."/>
            <person name="Kocsube S."/>
            <person name="Kotiranta H."/>
            <person name="LaButti K.M."/>
            <person name="Lechner B.E."/>
            <person name="Liimatainen K."/>
            <person name="Lipzen A."/>
            <person name="Lukacs Z."/>
            <person name="Mihaltcheva S."/>
            <person name="Morgado L.N."/>
            <person name="Niskanen T."/>
            <person name="Noordeloos M.E."/>
            <person name="Ohm R.A."/>
            <person name="Ortiz-Santana B."/>
            <person name="Ovrebo C."/>
            <person name="Racz N."/>
            <person name="Riley R."/>
            <person name="Savchenko A."/>
            <person name="Shiryaev A."/>
            <person name="Soop K."/>
            <person name="Spirin V."/>
            <person name="Szebenyi C."/>
            <person name="Tomsovsky M."/>
            <person name="Tulloss R.E."/>
            <person name="Uehling J."/>
            <person name="Grigoriev I.V."/>
            <person name="Vagvolgyi C."/>
            <person name="Papp T."/>
            <person name="Martin F.M."/>
            <person name="Miettinen O."/>
            <person name="Hibbett D.S."/>
            <person name="Nagy L.G."/>
        </authorList>
    </citation>
    <scope>NUCLEOTIDE SEQUENCE [LARGE SCALE GENOMIC DNA]</scope>
    <source>
        <strain evidence="1 2">NL-1719</strain>
    </source>
</reference>
<accession>A0ACD3B7W4</accession>
<protein>
    <submittedName>
        <fullName evidence="1">Kinase-like protein</fullName>
    </submittedName>
</protein>
<gene>
    <name evidence="1" type="ORF">BDN72DRAFT_789426</name>
</gene>
<dbReference type="Proteomes" id="UP000308600">
    <property type="component" value="Unassembled WGS sequence"/>
</dbReference>